<evidence type="ECO:0000256" key="1">
    <source>
        <dbReference type="SAM" id="MobiDB-lite"/>
    </source>
</evidence>
<keyword evidence="2" id="KW-0472">Membrane</keyword>
<organism evidence="3 4">
    <name type="scientific">Klebsormidium nitens</name>
    <name type="common">Green alga</name>
    <name type="synonym">Ulothrix nitens</name>
    <dbReference type="NCBI Taxonomy" id="105231"/>
    <lineage>
        <taxon>Eukaryota</taxon>
        <taxon>Viridiplantae</taxon>
        <taxon>Streptophyta</taxon>
        <taxon>Klebsormidiophyceae</taxon>
        <taxon>Klebsormidiales</taxon>
        <taxon>Klebsormidiaceae</taxon>
        <taxon>Klebsormidium</taxon>
    </lineage>
</organism>
<reference evidence="3 4" key="1">
    <citation type="journal article" date="2014" name="Nat. Commun.">
        <title>Klebsormidium flaccidum genome reveals primary factors for plant terrestrial adaptation.</title>
        <authorList>
            <person name="Hori K."/>
            <person name="Maruyama F."/>
            <person name="Fujisawa T."/>
            <person name="Togashi T."/>
            <person name="Yamamoto N."/>
            <person name="Seo M."/>
            <person name="Sato S."/>
            <person name="Yamada T."/>
            <person name="Mori H."/>
            <person name="Tajima N."/>
            <person name="Moriyama T."/>
            <person name="Ikeuchi M."/>
            <person name="Watanabe M."/>
            <person name="Wada H."/>
            <person name="Kobayashi K."/>
            <person name="Saito M."/>
            <person name="Masuda T."/>
            <person name="Sasaki-Sekimoto Y."/>
            <person name="Mashiguchi K."/>
            <person name="Awai K."/>
            <person name="Shimojima M."/>
            <person name="Masuda S."/>
            <person name="Iwai M."/>
            <person name="Nobusawa T."/>
            <person name="Narise T."/>
            <person name="Kondo S."/>
            <person name="Saito H."/>
            <person name="Sato R."/>
            <person name="Murakawa M."/>
            <person name="Ihara Y."/>
            <person name="Oshima-Yamada Y."/>
            <person name="Ohtaka K."/>
            <person name="Satoh M."/>
            <person name="Sonobe K."/>
            <person name="Ishii M."/>
            <person name="Ohtani R."/>
            <person name="Kanamori-Sato M."/>
            <person name="Honoki R."/>
            <person name="Miyazaki D."/>
            <person name="Mochizuki H."/>
            <person name="Umetsu J."/>
            <person name="Higashi K."/>
            <person name="Shibata D."/>
            <person name="Kamiya Y."/>
            <person name="Sato N."/>
            <person name="Nakamura Y."/>
            <person name="Tabata S."/>
            <person name="Ida S."/>
            <person name="Kurokawa K."/>
            <person name="Ohta H."/>
        </authorList>
    </citation>
    <scope>NUCLEOTIDE SEQUENCE [LARGE SCALE GENOMIC DNA]</scope>
    <source>
        <strain evidence="3 4">NIES-2285</strain>
    </source>
</reference>
<feature type="transmembrane region" description="Helical" evidence="2">
    <location>
        <begin position="88"/>
        <end position="107"/>
    </location>
</feature>
<feature type="compositionally biased region" description="Basic and acidic residues" evidence="1">
    <location>
        <begin position="22"/>
        <end position="44"/>
    </location>
</feature>
<accession>A0A1Y1IJQ8</accession>
<dbReference type="EMBL" id="DF237581">
    <property type="protein sequence ID" value="GAQ90372.1"/>
    <property type="molecule type" value="Genomic_DNA"/>
</dbReference>
<evidence type="ECO:0000256" key="2">
    <source>
        <dbReference type="SAM" id="Phobius"/>
    </source>
</evidence>
<evidence type="ECO:0008006" key="5">
    <source>
        <dbReference type="Google" id="ProtNLM"/>
    </source>
</evidence>
<keyword evidence="4" id="KW-1185">Reference proteome</keyword>
<evidence type="ECO:0000313" key="4">
    <source>
        <dbReference type="Proteomes" id="UP000054558"/>
    </source>
</evidence>
<proteinExistence type="predicted"/>
<feature type="region of interest" description="Disordered" evidence="1">
    <location>
        <begin position="1"/>
        <end position="63"/>
    </location>
</feature>
<keyword evidence="2" id="KW-1133">Transmembrane helix</keyword>
<dbReference type="AlphaFoldDB" id="A0A1Y1IJQ8"/>
<evidence type="ECO:0000313" key="3">
    <source>
        <dbReference type="EMBL" id="GAQ90372.1"/>
    </source>
</evidence>
<name>A0A1Y1IJQ8_KLENI</name>
<keyword evidence="2" id="KW-0812">Transmembrane</keyword>
<sequence>MTHSAGSPTGEVAIEIPSRPSNLKEDEPKPAKKQSEDKHDERKKGALKGQPPEPPPAPVVADAVPGGVILQPLPPHEHVWSRPVPDPIAWVFCVFLFPIGLLALLLCQHRHCVLCGVVKEERTFCGWDPD</sequence>
<dbReference type="Proteomes" id="UP000054558">
    <property type="component" value="Unassembled WGS sequence"/>
</dbReference>
<protein>
    <recommendedName>
        <fullName evidence="5">Brain protein I3</fullName>
    </recommendedName>
</protein>
<gene>
    <name evidence="3" type="ORF">KFL_006320110</name>
</gene>